<comment type="subcellular location">
    <subcellularLocation>
        <location evidence="1">Cell membrane</location>
        <topology evidence="1">Multi-pass membrane protein</topology>
    </subcellularLocation>
</comment>
<evidence type="ECO:0000256" key="2">
    <source>
        <dbReference type="ARBA" id="ARBA00022475"/>
    </source>
</evidence>
<evidence type="ECO:0000256" key="4">
    <source>
        <dbReference type="ARBA" id="ARBA00022989"/>
    </source>
</evidence>
<evidence type="ECO:0000313" key="9">
    <source>
        <dbReference type="Proteomes" id="UP001596139"/>
    </source>
</evidence>
<feature type="transmembrane region" description="Helical" evidence="7">
    <location>
        <begin position="351"/>
        <end position="368"/>
    </location>
</feature>
<evidence type="ECO:0000313" key="8">
    <source>
        <dbReference type="EMBL" id="MFC6061972.1"/>
    </source>
</evidence>
<feature type="compositionally biased region" description="Low complexity" evidence="6">
    <location>
        <begin position="1"/>
        <end position="17"/>
    </location>
</feature>
<evidence type="ECO:0000256" key="5">
    <source>
        <dbReference type="ARBA" id="ARBA00023136"/>
    </source>
</evidence>
<feature type="transmembrane region" description="Helical" evidence="7">
    <location>
        <begin position="300"/>
        <end position="320"/>
    </location>
</feature>
<dbReference type="RefSeq" id="WP_037801293.1">
    <property type="nucleotide sequence ID" value="NZ_JBHSPX010000002.1"/>
</dbReference>
<keyword evidence="3 7" id="KW-0812">Transmembrane</keyword>
<dbReference type="Gene3D" id="1.20.1740.10">
    <property type="entry name" value="Amino acid/polyamine transporter I"/>
    <property type="match status" value="1"/>
</dbReference>
<feature type="transmembrane region" description="Helical" evidence="7">
    <location>
        <begin position="244"/>
        <end position="265"/>
    </location>
</feature>
<proteinExistence type="predicted"/>
<dbReference type="InterPro" id="IPR050367">
    <property type="entry name" value="APC_superfamily"/>
</dbReference>
<feature type="transmembrane region" description="Helical" evidence="7">
    <location>
        <begin position="142"/>
        <end position="160"/>
    </location>
</feature>
<dbReference type="PANTHER" id="PTHR42770">
    <property type="entry name" value="AMINO ACID TRANSPORTER-RELATED"/>
    <property type="match status" value="1"/>
</dbReference>
<feature type="transmembrane region" description="Helical" evidence="7">
    <location>
        <begin position="54"/>
        <end position="79"/>
    </location>
</feature>
<feature type="region of interest" description="Disordered" evidence="6">
    <location>
        <begin position="1"/>
        <end position="21"/>
    </location>
</feature>
<dbReference type="PANTHER" id="PTHR42770:SF16">
    <property type="entry name" value="AMINO ACID PERMEASE"/>
    <property type="match status" value="1"/>
</dbReference>
<feature type="transmembrane region" description="Helical" evidence="7">
    <location>
        <begin position="30"/>
        <end position="48"/>
    </location>
</feature>
<gene>
    <name evidence="8" type="ORF">ACFP4F_05380</name>
</gene>
<reference evidence="9" key="1">
    <citation type="journal article" date="2019" name="Int. J. Syst. Evol. Microbiol.">
        <title>The Global Catalogue of Microorganisms (GCM) 10K type strain sequencing project: providing services to taxonomists for standard genome sequencing and annotation.</title>
        <authorList>
            <consortium name="The Broad Institute Genomics Platform"/>
            <consortium name="The Broad Institute Genome Sequencing Center for Infectious Disease"/>
            <person name="Wu L."/>
            <person name="Ma J."/>
        </authorList>
    </citation>
    <scope>NUCLEOTIDE SEQUENCE [LARGE SCALE GENOMIC DNA]</scope>
    <source>
        <strain evidence="9">CGMCC 1.15180</strain>
    </source>
</reference>
<dbReference type="Pfam" id="PF13520">
    <property type="entry name" value="AA_permease_2"/>
    <property type="match status" value="1"/>
</dbReference>
<feature type="transmembrane region" description="Helical" evidence="7">
    <location>
        <begin position="380"/>
        <end position="404"/>
    </location>
</feature>
<feature type="transmembrane region" description="Helical" evidence="7">
    <location>
        <begin position="209"/>
        <end position="232"/>
    </location>
</feature>
<feature type="transmembrane region" description="Helical" evidence="7">
    <location>
        <begin position="436"/>
        <end position="459"/>
    </location>
</feature>
<accession>A0ABW1MFY0</accession>
<comment type="caution">
    <text evidence="8">The sequence shown here is derived from an EMBL/GenBank/DDBJ whole genome shotgun (WGS) entry which is preliminary data.</text>
</comment>
<sequence length="511" mass="52829">MAIDPRAPAARPSGAAPPATPSPRIGVPGIVFFIIAASAPLTVAAGGIPQSLGVTGILGIPLLYLLIAVLLAVFSAGYAAMSRHITGAGAFYAYAAHGIGRTAGVAAAFVALVSYNAMQVGIAGLFGATTADFLKARTGLEIPWWALVLAATALVGALGYRRIDVGVKVLAVLIVIESGTVLVFDIAQFGHAPQGVSLAPLTWHAATDGALGVALCCIFAAFMGFESAALYGEECKDPRRTIGRATYTAVALIGVFYAATAWAMISGAGDGRAVRYAAAHGPEMMFALGADSLGPLFSDLAQLFLITSLIAALLSFHNAVARYVRSLGREGVLPRGLGALHPRYGSPARGSLAQTAVTVAVTALFALAGRDPVDDVFTWLTNLGALGVILLLLVTSVAVICYFARRSADRTDEGRGDRADEGRGDRRTDEGVWQRLIAPGLSAVALAVIFYLALTNFQVQLGVGPGNPLRWILPCLVLVAAVLGAAWARYLRTARPTAYAAIGTCATDDAP</sequence>
<dbReference type="EMBL" id="JBHSPX010000002">
    <property type="protein sequence ID" value="MFC6061972.1"/>
    <property type="molecule type" value="Genomic_DNA"/>
</dbReference>
<keyword evidence="2" id="KW-1003">Cell membrane</keyword>
<evidence type="ECO:0000256" key="7">
    <source>
        <dbReference type="SAM" id="Phobius"/>
    </source>
</evidence>
<protein>
    <submittedName>
        <fullName evidence="8">APC family permease</fullName>
    </submittedName>
</protein>
<dbReference type="Proteomes" id="UP001596139">
    <property type="component" value="Unassembled WGS sequence"/>
</dbReference>
<keyword evidence="9" id="KW-1185">Reference proteome</keyword>
<feature type="transmembrane region" description="Helical" evidence="7">
    <location>
        <begin position="471"/>
        <end position="491"/>
    </location>
</feature>
<evidence type="ECO:0000256" key="1">
    <source>
        <dbReference type="ARBA" id="ARBA00004651"/>
    </source>
</evidence>
<keyword evidence="4 7" id="KW-1133">Transmembrane helix</keyword>
<dbReference type="InterPro" id="IPR002293">
    <property type="entry name" value="AA/rel_permease1"/>
</dbReference>
<evidence type="ECO:0000256" key="3">
    <source>
        <dbReference type="ARBA" id="ARBA00022692"/>
    </source>
</evidence>
<organism evidence="8 9">
    <name type="scientific">Streptomyces ochraceiscleroticus</name>
    <dbReference type="NCBI Taxonomy" id="47761"/>
    <lineage>
        <taxon>Bacteria</taxon>
        <taxon>Bacillati</taxon>
        <taxon>Actinomycetota</taxon>
        <taxon>Actinomycetes</taxon>
        <taxon>Kitasatosporales</taxon>
        <taxon>Streptomycetaceae</taxon>
        <taxon>Streptomyces</taxon>
    </lineage>
</organism>
<name>A0ABW1MFY0_9ACTN</name>
<feature type="transmembrane region" description="Helical" evidence="7">
    <location>
        <begin position="167"/>
        <end position="189"/>
    </location>
</feature>
<evidence type="ECO:0000256" key="6">
    <source>
        <dbReference type="SAM" id="MobiDB-lite"/>
    </source>
</evidence>
<keyword evidence="5 7" id="KW-0472">Membrane</keyword>